<keyword evidence="2" id="KW-1185">Reference proteome</keyword>
<dbReference type="EMBL" id="MCGO01000097">
    <property type="protein sequence ID" value="ORY28107.1"/>
    <property type="molecule type" value="Genomic_DNA"/>
</dbReference>
<dbReference type="OrthoDB" id="2141841at2759"/>
<evidence type="ECO:0000313" key="2">
    <source>
        <dbReference type="Proteomes" id="UP000193642"/>
    </source>
</evidence>
<dbReference type="Proteomes" id="UP000193642">
    <property type="component" value="Unassembled WGS sequence"/>
</dbReference>
<dbReference type="AlphaFoldDB" id="A0A1Y2B0U4"/>
<feature type="non-terminal residue" evidence="1">
    <location>
        <position position="179"/>
    </location>
</feature>
<reference evidence="1 2" key="1">
    <citation type="submission" date="2016-07" db="EMBL/GenBank/DDBJ databases">
        <title>Pervasive Adenine N6-methylation of Active Genes in Fungi.</title>
        <authorList>
            <consortium name="DOE Joint Genome Institute"/>
            <person name="Mondo S.J."/>
            <person name="Dannebaum R.O."/>
            <person name="Kuo R.C."/>
            <person name="Labutti K."/>
            <person name="Haridas S."/>
            <person name="Kuo A."/>
            <person name="Salamov A."/>
            <person name="Ahrendt S.R."/>
            <person name="Lipzen A."/>
            <person name="Sullivan W."/>
            <person name="Andreopoulos W.B."/>
            <person name="Clum A."/>
            <person name="Lindquist E."/>
            <person name="Daum C."/>
            <person name="Ramamoorthy G.K."/>
            <person name="Gryganskyi A."/>
            <person name="Culley D."/>
            <person name="Magnuson J.K."/>
            <person name="James T.Y."/>
            <person name="O'Malley M.A."/>
            <person name="Stajich J.E."/>
            <person name="Spatafora J.W."/>
            <person name="Visel A."/>
            <person name="Grigoriev I.V."/>
        </authorList>
    </citation>
    <scope>NUCLEOTIDE SEQUENCE [LARGE SCALE GENOMIC DNA]</scope>
    <source>
        <strain evidence="1 2">JEL800</strain>
    </source>
</reference>
<comment type="caution">
    <text evidence="1">The sequence shown here is derived from an EMBL/GenBank/DDBJ whole genome shotgun (WGS) entry which is preliminary data.</text>
</comment>
<proteinExistence type="predicted"/>
<name>A0A1Y2B0U4_9FUNG</name>
<gene>
    <name evidence="1" type="ORF">BCR33DRAFT_843908</name>
</gene>
<dbReference type="STRING" id="329046.A0A1Y2B0U4"/>
<organism evidence="1 2">
    <name type="scientific">Rhizoclosmatium globosum</name>
    <dbReference type="NCBI Taxonomy" id="329046"/>
    <lineage>
        <taxon>Eukaryota</taxon>
        <taxon>Fungi</taxon>
        <taxon>Fungi incertae sedis</taxon>
        <taxon>Chytridiomycota</taxon>
        <taxon>Chytridiomycota incertae sedis</taxon>
        <taxon>Chytridiomycetes</taxon>
        <taxon>Chytridiales</taxon>
        <taxon>Chytriomycetaceae</taxon>
        <taxon>Rhizoclosmatium</taxon>
    </lineage>
</organism>
<evidence type="ECO:0000313" key="1">
    <source>
        <dbReference type="EMBL" id="ORY28107.1"/>
    </source>
</evidence>
<accession>A0A1Y2B0U4</accession>
<sequence length="179" mass="20357">MKHIAFKLNKAFNNMVLPTCPSGNRLTLVGICIEPYAHLPGSTPDKNGLEQLRLWMSHPKRVLDEYAQQDAERGKRFELISFSGRYTPRKPADDLDLTFQKEEIVFRQKLKGEDPMAQRRAQVQTVISRNKGLQSVPTLWIGSTQFNIEPRQKTLRPGAQDVVEVMYIPPPDAVENVTA</sequence>
<protein>
    <submittedName>
        <fullName evidence="1">Uncharacterized protein</fullName>
    </submittedName>
</protein>